<sequence length="567" mass="62826">MASSSKSLETKKRPHILTIAGSDSSGGAGIQADLKTIEAFGCYGSSVLTGLTAQNTKGVQGVHEVPAEFVTQQFKSVVTDDYPKCIKLGMLTNSSIIRALALELKQWDTINVLDPVMISTSGHALLPEDAIEAMKELYPLVDYFTPNIPEAIKLTGYSTTSQSKLNLEQMIELAKLTNTKTGAFTVLLKGGHTSISRREVLDIKNREKGDYDIVWEEGDDDLDTIEVLSLYSAYKQIPKSEEEQLVVDVLVNKGEVVALFVGKKIDSKNTHGTGCTLSTAIACAYATESREVPDFNLRMFKKAISYTKTAIASSYPFGQGHGPLNHAHLSVKRALPPPTKYNPHPFVSHLIQSNLPLWKSYVKHPFVVQLGKGTLPKECFEHYIKQDYHYLKHYARAHALGAYKANSFEDIKAFTDIAGHIARESEMHVNYCKSFGIDLPTLESTPESAPCAAYARYVIDIGTQGDILDLYMSVASCLIGYGEVGLWLQKQVEVGEATLEGNLYRKWMEDYSGKDFLGAVERGIENLERRIAEDPPTEARLARLTAIWHECVRLESAFWDMGLNLIK</sequence>
<gene>
    <name evidence="3" type="ORF">I302_06991</name>
    <name evidence="4" type="ORF">I302_107273</name>
</gene>
<dbReference type="RefSeq" id="XP_019045075.1">
    <property type="nucleotide sequence ID" value="XM_019193598.1"/>
</dbReference>
<keyword evidence="3" id="KW-0418">Kinase</keyword>
<protein>
    <submittedName>
        <fullName evidence="3">Phosphomethylpyrimidine kinase</fullName>
    </submittedName>
</protein>
<dbReference type="PANTHER" id="PTHR20858">
    <property type="entry name" value="PHOSPHOMETHYLPYRIMIDINE KINASE"/>
    <property type="match status" value="1"/>
</dbReference>
<dbReference type="GeneID" id="30211390"/>
<dbReference type="STRING" id="1296100.A0A1B9FZ15"/>
<accession>A0A1B9FZ15</accession>
<evidence type="ECO:0000259" key="2">
    <source>
        <dbReference type="Pfam" id="PF08543"/>
    </source>
</evidence>
<name>A0A1B9FZ15_9TREE</name>
<reference evidence="4" key="4">
    <citation type="submission" date="2024-02" db="EMBL/GenBank/DDBJ databases">
        <title>Comparative genomics of Cryptococcus and Kwoniella reveals pathogenesis evolution and contrasting modes of karyotype evolution via chromosome fusion or intercentromeric recombination.</title>
        <authorList>
            <person name="Coelho M.A."/>
            <person name="David-Palma M."/>
            <person name="Shea T."/>
            <person name="Bowers K."/>
            <person name="McGinley-Smith S."/>
            <person name="Mohammad A.W."/>
            <person name="Gnirke A."/>
            <person name="Yurkov A.M."/>
            <person name="Nowrousian M."/>
            <person name="Sun S."/>
            <person name="Cuomo C.A."/>
            <person name="Heitman J."/>
        </authorList>
    </citation>
    <scope>NUCLEOTIDE SEQUENCE</scope>
    <source>
        <strain evidence="4">CBS 10118</strain>
    </source>
</reference>
<dbReference type="Pfam" id="PF08543">
    <property type="entry name" value="Phos_pyr_kin"/>
    <property type="match status" value="2"/>
</dbReference>
<reference evidence="4" key="2">
    <citation type="submission" date="2013-07" db="EMBL/GenBank/DDBJ databases">
        <authorList>
            <consortium name="The Broad Institute Genome Sequencing Platform"/>
            <person name="Cuomo C."/>
            <person name="Litvintseva A."/>
            <person name="Chen Y."/>
            <person name="Heitman J."/>
            <person name="Sun S."/>
            <person name="Springer D."/>
            <person name="Dromer F."/>
            <person name="Young S.K."/>
            <person name="Zeng Q."/>
            <person name="Gargeya S."/>
            <person name="Fitzgerald M."/>
            <person name="Abouelleil A."/>
            <person name="Alvarado L."/>
            <person name="Berlin A.M."/>
            <person name="Chapman S.B."/>
            <person name="Dewar J."/>
            <person name="Goldberg J."/>
            <person name="Griggs A."/>
            <person name="Gujja S."/>
            <person name="Hansen M."/>
            <person name="Howarth C."/>
            <person name="Imamovic A."/>
            <person name="Larimer J."/>
            <person name="McCowan C."/>
            <person name="Murphy C."/>
            <person name="Pearson M."/>
            <person name="Priest M."/>
            <person name="Roberts A."/>
            <person name="Saif S."/>
            <person name="Shea T."/>
            <person name="Sykes S."/>
            <person name="Wortman J."/>
            <person name="Nusbaum C."/>
            <person name="Birren B."/>
        </authorList>
    </citation>
    <scope>NUCLEOTIDE SEQUENCE</scope>
    <source>
        <strain evidence="4">CBS 10118</strain>
    </source>
</reference>
<dbReference type="GO" id="GO:0008972">
    <property type="term" value="F:phosphomethylpyrimidine kinase activity"/>
    <property type="evidence" value="ECO:0007669"/>
    <property type="project" value="InterPro"/>
</dbReference>
<dbReference type="InterPro" id="IPR027574">
    <property type="entry name" value="Thiaminase_II"/>
</dbReference>
<feature type="domain" description="Pyridoxamine kinase/Phosphomethylpyrimidine kinase" evidence="2">
    <location>
        <begin position="241"/>
        <end position="325"/>
    </location>
</feature>
<organism evidence="3">
    <name type="scientific">Kwoniella bestiolae CBS 10118</name>
    <dbReference type="NCBI Taxonomy" id="1296100"/>
    <lineage>
        <taxon>Eukaryota</taxon>
        <taxon>Fungi</taxon>
        <taxon>Dikarya</taxon>
        <taxon>Basidiomycota</taxon>
        <taxon>Agaricomycotina</taxon>
        <taxon>Tremellomycetes</taxon>
        <taxon>Tremellales</taxon>
        <taxon>Cryptococcaceae</taxon>
        <taxon>Kwoniella</taxon>
    </lineage>
</organism>
<dbReference type="InterPro" id="IPR004399">
    <property type="entry name" value="HMP/HMP-P_kinase_dom"/>
</dbReference>
<dbReference type="Proteomes" id="UP000092730">
    <property type="component" value="Chromosome 6"/>
</dbReference>
<dbReference type="OrthoDB" id="10028886at2759"/>
<dbReference type="SUPFAM" id="SSF53613">
    <property type="entry name" value="Ribokinase-like"/>
    <property type="match status" value="1"/>
</dbReference>
<dbReference type="CDD" id="cd19367">
    <property type="entry name" value="TenA_C_ScTHI20-like"/>
    <property type="match status" value="1"/>
</dbReference>
<dbReference type="NCBIfam" id="TIGR04306">
    <property type="entry name" value="salvage_TenA"/>
    <property type="match status" value="1"/>
</dbReference>
<dbReference type="InterPro" id="IPR013749">
    <property type="entry name" value="PM/HMP-P_kinase-1"/>
</dbReference>
<feature type="domain" description="Thiaminase-2/PQQC" evidence="1">
    <location>
        <begin position="356"/>
        <end position="564"/>
    </location>
</feature>
<dbReference type="CDD" id="cd01169">
    <property type="entry name" value="HMPP_kinase"/>
    <property type="match status" value="1"/>
</dbReference>
<dbReference type="EMBL" id="CP144546">
    <property type="protein sequence ID" value="WVW85235.1"/>
    <property type="molecule type" value="Genomic_DNA"/>
</dbReference>
<proteinExistence type="predicted"/>
<dbReference type="SUPFAM" id="SSF48613">
    <property type="entry name" value="Heme oxygenase-like"/>
    <property type="match status" value="1"/>
</dbReference>
<dbReference type="Pfam" id="PF03070">
    <property type="entry name" value="TENA_THI-4"/>
    <property type="match status" value="1"/>
</dbReference>
<dbReference type="AlphaFoldDB" id="A0A1B9FZ15"/>
<dbReference type="GO" id="GO:0005829">
    <property type="term" value="C:cytosol"/>
    <property type="evidence" value="ECO:0007669"/>
    <property type="project" value="TreeGrafter"/>
</dbReference>
<evidence type="ECO:0000313" key="4">
    <source>
        <dbReference type="EMBL" id="WVW85235.1"/>
    </source>
</evidence>
<reference evidence="3" key="3">
    <citation type="submission" date="2014-01" db="EMBL/GenBank/DDBJ databases">
        <title>Evolution of pathogenesis and genome organization in the Tremellales.</title>
        <authorList>
            <person name="Cuomo C."/>
            <person name="Litvintseva A."/>
            <person name="Heitman J."/>
            <person name="Chen Y."/>
            <person name="Sun S."/>
            <person name="Springer D."/>
            <person name="Dromer F."/>
            <person name="Young S."/>
            <person name="Zeng Q."/>
            <person name="Chapman S."/>
            <person name="Gujja S."/>
            <person name="Saif S."/>
            <person name="Birren B."/>
        </authorList>
    </citation>
    <scope>NUCLEOTIDE SEQUENCE</scope>
    <source>
        <strain evidence="3">CBS 10118</strain>
    </source>
</reference>
<dbReference type="InterPro" id="IPR029056">
    <property type="entry name" value="Ribokinase-like"/>
</dbReference>
<dbReference type="GO" id="GO:0008902">
    <property type="term" value="F:hydroxymethylpyrimidine kinase activity"/>
    <property type="evidence" value="ECO:0007669"/>
    <property type="project" value="TreeGrafter"/>
</dbReference>
<keyword evidence="3" id="KW-0808">Transferase</keyword>
<dbReference type="PANTHER" id="PTHR20858:SF17">
    <property type="entry name" value="HYDROXYMETHYLPYRIMIDINE_PHOSPHOMETHYLPYRIMIDINE KINASE THI20-RELATED"/>
    <property type="match status" value="1"/>
</dbReference>
<evidence type="ECO:0000313" key="3">
    <source>
        <dbReference type="EMBL" id="OCF24005.1"/>
    </source>
</evidence>
<dbReference type="GO" id="GO:0009228">
    <property type="term" value="P:thiamine biosynthetic process"/>
    <property type="evidence" value="ECO:0007669"/>
    <property type="project" value="InterPro"/>
</dbReference>
<dbReference type="InterPro" id="IPR004305">
    <property type="entry name" value="Thiaminase-2/PQQC"/>
</dbReference>
<dbReference type="VEuPathDB" id="FungiDB:I302_06991"/>
<dbReference type="Gene3D" id="3.40.1190.20">
    <property type="match status" value="1"/>
</dbReference>
<dbReference type="EMBL" id="KI894023">
    <property type="protein sequence ID" value="OCF24005.1"/>
    <property type="molecule type" value="Genomic_DNA"/>
</dbReference>
<dbReference type="KEGG" id="kbi:30211390"/>
<evidence type="ECO:0000313" key="5">
    <source>
        <dbReference type="Proteomes" id="UP000092730"/>
    </source>
</evidence>
<reference evidence="3" key="1">
    <citation type="submission" date="2013-07" db="EMBL/GenBank/DDBJ databases">
        <title>The Genome Sequence of Cryptococcus bestiolae CBS10118.</title>
        <authorList>
            <consortium name="The Broad Institute Genome Sequencing Platform"/>
            <person name="Cuomo C."/>
            <person name="Litvintseva A."/>
            <person name="Chen Y."/>
            <person name="Heitman J."/>
            <person name="Sun S."/>
            <person name="Springer D."/>
            <person name="Dromer F."/>
            <person name="Young S.K."/>
            <person name="Zeng Q."/>
            <person name="Gargeya S."/>
            <person name="Fitzgerald M."/>
            <person name="Abouelleil A."/>
            <person name="Alvarado L."/>
            <person name="Berlin A.M."/>
            <person name="Chapman S.B."/>
            <person name="Dewar J."/>
            <person name="Goldberg J."/>
            <person name="Griggs A."/>
            <person name="Gujja S."/>
            <person name="Hansen M."/>
            <person name="Howarth C."/>
            <person name="Imamovic A."/>
            <person name="Larimer J."/>
            <person name="McCowan C."/>
            <person name="Murphy C."/>
            <person name="Pearson M."/>
            <person name="Priest M."/>
            <person name="Roberts A."/>
            <person name="Saif S."/>
            <person name="Shea T."/>
            <person name="Sykes S."/>
            <person name="Wortman J."/>
            <person name="Nusbaum C."/>
            <person name="Birren B."/>
        </authorList>
    </citation>
    <scope>NUCLEOTIDE SEQUENCE [LARGE SCALE GENOMIC DNA]</scope>
    <source>
        <strain evidence="3">CBS 10118</strain>
    </source>
</reference>
<dbReference type="InterPro" id="IPR016084">
    <property type="entry name" value="Haem_Oase-like_multi-hlx"/>
</dbReference>
<dbReference type="Gene3D" id="1.20.910.10">
    <property type="entry name" value="Heme oxygenase-like"/>
    <property type="match status" value="1"/>
</dbReference>
<evidence type="ECO:0000259" key="1">
    <source>
        <dbReference type="Pfam" id="PF03070"/>
    </source>
</evidence>
<keyword evidence="5" id="KW-1185">Reference proteome</keyword>
<dbReference type="GO" id="GO:0050334">
    <property type="term" value="F:thiaminase activity"/>
    <property type="evidence" value="ECO:0007669"/>
    <property type="project" value="InterPro"/>
</dbReference>
<feature type="domain" description="Pyridoxamine kinase/Phosphomethylpyrimidine kinase" evidence="2">
    <location>
        <begin position="23"/>
        <end position="208"/>
    </location>
</feature>